<dbReference type="OrthoDB" id="9796019at2"/>
<dbReference type="Pfam" id="PF16859">
    <property type="entry name" value="TetR_C_11"/>
    <property type="match status" value="1"/>
</dbReference>
<reference evidence="6 7" key="1">
    <citation type="submission" date="2018-06" db="EMBL/GenBank/DDBJ databases">
        <title>Draft genome sequence of Modestobacter versicolor CP153-2.</title>
        <authorList>
            <person name="Gundlapally S.R."/>
        </authorList>
    </citation>
    <scope>NUCLEOTIDE SEQUENCE [LARGE SCALE GENOMIC DNA]</scope>
    <source>
        <strain evidence="6 7">CP153-2</strain>
    </source>
</reference>
<protein>
    <submittedName>
        <fullName evidence="6">TetR family transcriptional regulator</fullName>
    </submittedName>
</protein>
<evidence type="ECO:0000259" key="4">
    <source>
        <dbReference type="Pfam" id="PF00440"/>
    </source>
</evidence>
<keyword evidence="1" id="KW-0805">Transcription regulation</keyword>
<feature type="domain" description="Tetracyclin repressor-like C-terminal" evidence="5">
    <location>
        <begin position="97"/>
        <end position="208"/>
    </location>
</feature>
<evidence type="ECO:0000256" key="1">
    <source>
        <dbReference type="ARBA" id="ARBA00023015"/>
    </source>
</evidence>
<keyword evidence="2" id="KW-0238">DNA-binding</keyword>
<evidence type="ECO:0000313" key="7">
    <source>
        <dbReference type="Proteomes" id="UP000247602"/>
    </source>
</evidence>
<dbReference type="InterPro" id="IPR050109">
    <property type="entry name" value="HTH-type_TetR-like_transc_reg"/>
</dbReference>
<sequence length="222" mass="24027">MLWSLHFLGNDCTVTTTDLPPRPAGARPPGRPLSTELSGQLVAVAMDILADEGWGRLNSDRVAARARAGKAGIYRRWPTMAALARHALSTTTLVQVPEDQGSLSTDLCALLLPWTRPLDRAERAAASLVGAARHDEELRAGLEESLVRPLAGAVRELAAREAGRGRELPHERVALLGQVLQALWWQRYTSFATAPMTTPQVEQLVSDVLLPIIDPGGVRPGR</sequence>
<evidence type="ECO:0000313" key="6">
    <source>
        <dbReference type="EMBL" id="PZA22162.1"/>
    </source>
</evidence>
<dbReference type="AlphaFoldDB" id="A0A323VB99"/>
<dbReference type="InterPro" id="IPR036271">
    <property type="entry name" value="Tet_transcr_reg_TetR-rel_C_sf"/>
</dbReference>
<dbReference type="InterPro" id="IPR001647">
    <property type="entry name" value="HTH_TetR"/>
</dbReference>
<evidence type="ECO:0000259" key="5">
    <source>
        <dbReference type="Pfam" id="PF16859"/>
    </source>
</evidence>
<accession>A0A323VB99</accession>
<dbReference type="EMBL" id="QKNV01000045">
    <property type="protein sequence ID" value="PZA22162.1"/>
    <property type="molecule type" value="Genomic_DNA"/>
</dbReference>
<feature type="domain" description="HTH tetR-type" evidence="4">
    <location>
        <begin position="42"/>
        <end position="85"/>
    </location>
</feature>
<dbReference type="GO" id="GO:0003700">
    <property type="term" value="F:DNA-binding transcription factor activity"/>
    <property type="evidence" value="ECO:0007669"/>
    <property type="project" value="TreeGrafter"/>
</dbReference>
<dbReference type="GO" id="GO:0000976">
    <property type="term" value="F:transcription cis-regulatory region binding"/>
    <property type="evidence" value="ECO:0007669"/>
    <property type="project" value="TreeGrafter"/>
</dbReference>
<dbReference type="SUPFAM" id="SSF48498">
    <property type="entry name" value="Tetracyclin repressor-like, C-terminal domain"/>
    <property type="match status" value="1"/>
</dbReference>
<evidence type="ECO:0000256" key="3">
    <source>
        <dbReference type="ARBA" id="ARBA00023163"/>
    </source>
</evidence>
<dbReference type="SUPFAM" id="SSF46689">
    <property type="entry name" value="Homeodomain-like"/>
    <property type="match status" value="1"/>
</dbReference>
<dbReference type="PANTHER" id="PTHR30055:SF148">
    <property type="entry name" value="TETR-FAMILY TRANSCRIPTIONAL REGULATOR"/>
    <property type="match status" value="1"/>
</dbReference>
<keyword evidence="7" id="KW-1185">Reference proteome</keyword>
<dbReference type="PANTHER" id="PTHR30055">
    <property type="entry name" value="HTH-TYPE TRANSCRIPTIONAL REGULATOR RUTR"/>
    <property type="match status" value="1"/>
</dbReference>
<keyword evidence="3" id="KW-0804">Transcription</keyword>
<dbReference type="InterPro" id="IPR009057">
    <property type="entry name" value="Homeodomain-like_sf"/>
</dbReference>
<dbReference type="Gene3D" id="1.10.357.10">
    <property type="entry name" value="Tetracycline Repressor, domain 2"/>
    <property type="match status" value="1"/>
</dbReference>
<organism evidence="6 7">
    <name type="scientific">Modestobacter versicolor</name>
    <dbReference type="NCBI Taxonomy" id="429133"/>
    <lineage>
        <taxon>Bacteria</taxon>
        <taxon>Bacillati</taxon>
        <taxon>Actinomycetota</taxon>
        <taxon>Actinomycetes</taxon>
        <taxon>Geodermatophilales</taxon>
        <taxon>Geodermatophilaceae</taxon>
        <taxon>Modestobacter</taxon>
    </lineage>
</organism>
<evidence type="ECO:0000256" key="2">
    <source>
        <dbReference type="ARBA" id="ARBA00023125"/>
    </source>
</evidence>
<dbReference type="InterPro" id="IPR011075">
    <property type="entry name" value="TetR_C"/>
</dbReference>
<comment type="caution">
    <text evidence="6">The sequence shown here is derived from an EMBL/GenBank/DDBJ whole genome shotgun (WGS) entry which is preliminary data.</text>
</comment>
<gene>
    <name evidence="6" type="ORF">DMO24_06430</name>
</gene>
<dbReference type="Proteomes" id="UP000247602">
    <property type="component" value="Unassembled WGS sequence"/>
</dbReference>
<name>A0A323VB99_9ACTN</name>
<dbReference type="Pfam" id="PF00440">
    <property type="entry name" value="TetR_N"/>
    <property type="match status" value="1"/>
</dbReference>
<dbReference type="Gene3D" id="1.10.10.60">
    <property type="entry name" value="Homeodomain-like"/>
    <property type="match status" value="1"/>
</dbReference>
<proteinExistence type="predicted"/>